<sequence length="193" mass="21327">MGPILTRIFDALTAFPMGTGEDSRVLMLGLDAAGKTTILYKVKLNENVHTIPTIGFNVETLTPVNGVTFTVFDVGGQGKIRALWRHYYINTQGLLFIVDSADRSRLDEAKEEFHGIIESPEMDRVPVVVVANKQDLPGALTTAEIADGLDLHKLKDRKWFVQGACATTGDGICESMVELARLVKEFKKSRKYV</sequence>
<dbReference type="InterPro" id="IPR024156">
    <property type="entry name" value="Small_GTPase_ARF"/>
</dbReference>
<dbReference type="SMART" id="SM00177">
    <property type="entry name" value="ARF"/>
    <property type="match status" value="1"/>
</dbReference>
<dbReference type="Gene3D" id="3.40.50.300">
    <property type="entry name" value="P-loop containing nucleotide triphosphate hydrolases"/>
    <property type="match status" value="1"/>
</dbReference>
<accession>A0AAE1D4Q9</accession>
<evidence type="ECO:0008006" key="9">
    <source>
        <dbReference type="Google" id="ProtNLM"/>
    </source>
</evidence>
<dbReference type="Proteomes" id="UP001283361">
    <property type="component" value="Unassembled WGS sequence"/>
</dbReference>
<dbReference type="EMBL" id="JAWDGP010005473">
    <property type="protein sequence ID" value="KAK3756765.1"/>
    <property type="molecule type" value="Genomic_DNA"/>
</dbReference>
<evidence type="ECO:0000256" key="3">
    <source>
        <dbReference type="ARBA" id="ARBA00023134"/>
    </source>
</evidence>
<evidence type="ECO:0000256" key="2">
    <source>
        <dbReference type="ARBA" id="ARBA00022741"/>
    </source>
</evidence>
<evidence type="ECO:0000313" key="8">
    <source>
        <dbReference type="Proteomes" id="UP001283361"/>
    </source>
</evidence>
<dbReference type="InterPro" id="IPR027417">
    <property type="entry name" value="P-loop_NTPase"/>
</dbReference>
<keyword evidence="2 4" id="KW-0547">Nucleotide-binding</keyword>
<dbReference type="AlphaFoldDB" id="A0AAE1D4Q9"/>
<dbReference type="SUPFAM" id="SSF52540">
    <property type="entry name" value="P-loop containing nucleoside triphosphate hydrolases"/>
    <property type="match status" value="1"/>
</dbReference>
<reference evidence="7" key="1">
    <citation type="journal article" date="2023" name="G3 (Bethesda)">
        <title>A reference genome for the long-term kleptoplast-retaining sea slug Elysia crispata morphotype clarki.</title>
        <authorList>
            <person name="Eastman K.E."/>
            <person name="Pendleton A.L."/>
            <person name="Shaikh M.A."/>
            <person name="Suttiyut T."/>
            <person name="Ogas R."/>
            <person name="Tomko P."/>
            <person name="Gavelis G."/>
            <person name="Widhalm J.R."/>
            <person name="Wisecaver J.H."/>
        </authorList>
    </citation>
    <scope>NUCLEOTIDE SEQUENCE</scope>
    <source>
        <strain evidence="7">ECLA1</strain>
    </source>
</reference>
<evidence type="ECO:0000256" key="5">
    <source>
        <dbReference type="PIRSR" id="PIRSR606689-2"/>
    </source>
</evidence>
<dbReference type="GO" id="GO:0003924">
    <property type="term" value="F:GTPase activity"/>
    <property type="evidence" value="ECO:0007669"/>
    <property type="project" value="InterPro"/>
</dbReference>
<keyword evidence="5" id="KW-0479">Metal-binding</keyword>
<feature type="binding site" evidence="4">
    <location>
        <begin position="29"/>
        <end position="36"/>
    </location>
    <ligand>
        <name>GTP</name>
        <dbReference type="ChEBI" id="CHEBI:37565"/>
    </ligand>
</feature>
<comment type="caution">
    <text evidence="7">The sequence shown here is derived from an EMBL/GenBank/DDBJ whole genome shotgun (WGS) entry which is preliminary data.</text>
</comment>
<protein>
    <recommendedName>
        <fullName evidence="9">ADP-ribosylation factor</fullName>
    </recommendedName>
</protein>
<dbReference type="PRINTS" id="PR00328">
    <property type="entry name" value="SAR1GTPBP"/>
</dbReference>
<dbReference type="GO" id="GO:0005525">
    <property type="term" value="F:GTP binding"/>
    <property type="evidence" value="ECO:0007669"/>
    <property type="project" value="UniProtKB-KW"/>
</dbReference>
<proteinExistence type="inferred from homology"/>
<name>A0AAE1D4Q9_9GAST</name>
<feature type="binding site" evidence="5">
    <location>
        <position position="36"/>
    </location>
    <ligand>
        <name>Mg(2+)</name>
        <dbReference type="ChEBI" id="CHEBI:18420"/>
    </ligand>
</feature>
<keyword evidence="8" id="KW-1185">Reference proteome</keyword>
<dbReference type="GO" id="GO:0046872">
    <property type="term" value="F:metal ion binding"/>
    <property type="evidence" value="ECO:0007669"/>
    <property type="project" value="UniProtKB-KW"/>
</dbReference>
<dbReference type="PANTHER" id="PTHR11711">
    <property type="entry name" value="ADP RIBOSYLATION FACTOR-RELATED"/>
    <property type="match status" value="1"/>
</dbReference>
<dbReference type="PROSITE" id="PS51417">
    <property type="entry name" value="ARF"/>
    <property type="match status" value="1"/>
</dbReference>
<dbReference type="SMART" id="SM00175">
    <property type="entry name" value="RAB"/>
    <property type="match status" value="1"/>
</dbReference>
<dbReference type="Pfam" id="PF00025">
    <property type="entry name" value="Arf"/>
    <property type="match status" value="1"/>
</dbReference>
<feature type="binding site" evidence="5">
    <location>
        <position position="53"/>
    </location>
    <ligand>
        <name>Mg(2+)</name>
        <dbReference type="ChEBI" id="CHEBI:18420"/>
    </ligand>
</feature>
<dbReference type="InterPro" id="IPR006689">
    <property type="entry name" value="Small_GTPase_ARF/SAR"/>
</dbReference>
<gene>
    <name evidence="7" type="ORF">RRG08_019257</name>
</gene>
<keyword evidence="5" id="KW-0460">Magnesium</keyword>
<feature type="binding site" evidence="4">
    <location>
        <begin position="132"/>
        <end position="135"/>
    </location>
    <ligand>
        <name>GTP</name>
        <dbReference type="ChEBI" id="CHEBI:37565"/>
    </ligand>
</feature>
<dbReference type="SMART" id="SM00178">
    <property type="entry name" value="SAR"/>
    <property type="match status" value="1"/>
</dbReference>
<feature type="binding site" evidence="4">
    <location>
        <position position="76"/>
    </location>
    <ligand>
        <name>GTP</name>
        <dbReference type="ChEBI" id="CHEBI:37565"/>
    </ligand>
</feature>
<keyword evidence="3 4" id="KW-0342">GTP-binding</keyword>
<dbReference type="GO" id="GO:0030010">
    <property type="term" value="P:establishment of cell polarity"/>
    <property type="evidence" value="ECO:0007669"/>
    <property type="project" value="UniProtKB-ARBA"/>
</dbReference>
<comment type="similarity">
    <text evidence="1 6">Belongs to the small GTPase superfamily. Arf family.</text>
</comment>
<organism evidence="7 8">
    <name type="scientific">Elysia crispata</name>
    <name type="common">lettuce slug</name>
    <dbReference type="NCBI Taxonomy" id="231223"/>
    <lineage>
        <taxon>Eukaryota</taxon>
        <taxon>Metazoa</taxon>
        <taxon>Spiralia</taxon>
        <taxon>Lophotrochozoa</taxon>
        <taxon>Mollusca</taxon>
        <taxon>Gastropoda</taxon>
        <taxon>Heterobranchia</taxon>
        <taxon>Euthyneura</taxon>
        <taxon>Panpulmonata</taxon>
        <taxon>Sacoglossa</taxon>
        <taxon>Placobranchoidea</taxon>
        <taxon>Plakobranchidae</taxon>
        <taxon>Elysia</taxon>
    </lineage>
</organism>
<evidence type="ECO:0000256" key="1">
    <source>
        <dbReference type="ARBA" id="ARBA00010290"/>
    </source>
</evidence>
<evidence type="ECO:0000256" key="4">
    <source>
        <dbReference type="PIRSR" id="PIRSR606689-1"/>
    </source>
</evidence>
<dbReference type="InterPro" id="IPR005225">
    <property type="entry name" value="Small_GTP-bd"/>
</dbReference>
<evidence type="ECO:0000313" key="7">
    <source>
        <dbReference type="EMBL" id="KAK3756765.1"/>
    </source>
</evidence>
<evidence type="ECO:0000256" key="6">
    <source>
        <dbReference type="RuleBase" id="RU003925"/>
    </source>
</evidence>
<dbReference type="NCBIfam" id="TIGR00231">
    <property type="entry name" value="small_GTP"/>
    <property type="match status" value="1"/>
</dbReference>
<dbReference type="FunFam" id="3.40.50.300:FF:000412">
    <property type="entry name" value="ADP-ribosylation factor 1"/>
    <property type="match status" value="1"/>
</dbReference>
<dbReference type="CDD" id="cd00878">
    <property type="entry name" value="Arf_Arl"/>
    <property type="match status" value="1"/>
</dbReference>